<organism evidence="1 2">
    <name type="scientific">Meganyctiphanes norvegica</name>
    <name type="common">Northern krill</name>
    <name type="synonym">Thysanopoda norvegica</name>
    <dbReference type="NCBI Taxonomy" id="48144"/>
    <lineage>
        <taxon>Eukaryota</taxon>
        <taxon>Metazoa</taxon>
        <taxon>Ecdysozoa</taxon>
        <taxon>Arthropoda</taxon>
        <taxon>Crustacea</taxon>
        <taxon>Multicrustacea</taxon>
        <taxon>Malacostraca</taxon>
        <taxon>Eumalacostraca</taxon>
        <taxon>Eucarida</taxon>
        <taxon>Euphausiacea</taxon>
        <taxon>Euphausiidae</taxon>
        <taxon>Meganyctiphanes</taxon>
    </lineage>
</organism>
<evidence type="ECO:0000313" key="1">
    <source>
        <dbReference type="EMBL" id="CAL4109482.1"/>
    </source>
</evidence>
<dbReference type="Proteomes" id="UP001497623">
    <property type="component" value="Unassembled WGS sequence"/>
</dbReference>
<dbReference type="EMBL" id="CAXKWB010014030">
    <property type="protein sequence ID" value="CAL4109482.1"/>
    <property type="molecule type" value="Genomic_DNA"/>
</dbReference>
<keyword evidence="2" id="KW-1185">Reference proteome</keyword>
<name>A0AAV2QZT3_MEGNR</name>
<evidence type="ECO:0000313" key="2">
    <source>
        <dbReference type="Proteomes" id="UP001497623"/>
    </source>
</evidence>
<comment type="caution">
    <text evidence="1">The sequence shown here is derived from an EMBL/GenBank/DDBJ whole genome shotgun (WGS) entry which is preliminary data.</text>
</comment>
<proteinExistence type="predicted"/>
<gene>
    <name evidence="1" type="ORF">MNOR_LOCUS19119</name>
</gene>
<dbReference type="AlphaFoldDB" id="A0AAV2QZT3"/>
<reference evidence="1 2" key="1">
    <citation type="submission" date="2024-05" db="EMBL/GenBank/DDBJ databases">
        <authorList>
            <person name="Wallberg A."/>
        </authorList>
    </citation>
    <scope>NUCLEOTIDE SEQUENCE [LARGE SCALE GENOMIC DNA]</scope>
</reference>
<sequence>MINYSLYKLFFSTADHTFPISNLADALYPFLISTPGTLNGREDETAFPMLTIWLPYRRQPSQCKDSKPPPLTPQCLEAEAIDIYVLLHAMANNNEKKVRNLSAMHLIILILFPFPILGKHILGPRQSVVYQDKHDSCNAIHGILQYIESEGVQGPHTAGYHNTLHRFLQNRFDYVFKPHSVHKRHNVHNVPHHHGDLEVDFATSEMVRPFGKMLPLLYNIAVIGGMIYPLPYTTNMRPEQFYSDKYINYDAQLPHHILNNSIYRPAYKRKMKQRPQRMVSLKPLP</sequence>
<accession>A0AAV2QZT3</accession>
<protein>
    <submittedName>
        <fullName evidence="1">Uncharacterized protein</fullName>
    </submittedName>
</protein>